<dbReference type="GeneID" id="36511531"/>
<dbReference type="GO" id="GO:0005524">
    <property type="term" value="F:ATP binding"/>
    <property type="evidence" value="ECO:0007669"/>
    <property type="project" value="UniProtKB-KW"/>
</dbReference>
<dbReference type="InterPro" id="IPR003594">
    <property type="entry name" value="HATPase_dom"/>
</dbReference>
<keyword evidence="10" id="KW-1185">Reference proteome</keyword>
<dbReference type="Proteomes" id="UP000244727">
    <property type="component" value="Chromosome"/>
</dbReference>
<dbReference type="Pfam" id="PF02518">
    <property type="entry name" value="HATPase_c"/>
    <property type="match status" value="1"/>
</dbReference>
<evidence type="ECO:0000256" key="3">
    <source>
        <dbReference type="ARBA" id="ARBA00022679"/>
    </source>
</evidence>
<evidence type="ECO:0000313" key="9">
    <source>
        <dbReference type="EMBL" id="AWB26837.1"/>
    </source>
</evidence>
<dbReference type="RefSeq" id="WP_108381206.1">
    <property type="nucleotide sequence ID" value="NZ_CP028858.1"/>
</dbReference>
<comment type="catalytic activity">
    <reaction evidence="1">
        <text>ATP + protein L-histidine = ADP + protein N-phospho-L-histidine.</text>
        <dbReference type="EC" id="2.7.13.3"/>
    </reaction>
</comment>
<keyword evidence="7" id="KW-0812">Transmembrane</keyword>
<feature type="transmembrane region" description="Helical" evidence="7">
    <location>
        <begin position="46"/>
        <end position="71"/>
    </location>
</feature>
<dbReference type="PANTHER" id="PTHR44936">
    <property type="entry name" value="SENSOR PROTEIN CREC"/>
    <property type="match status" value="1"/>
</dbReference>
<evidence type="ECO:0000256" key="2">
    <source>
        <dbReference type="ARBA" id="ARBA00012438"/>
    </source>
</evidence>
<evidence type="ECO:0000256" key="4">
    <source>
        <dbReference type="ARBA" id="ARBA00022741"/>
    </source>
</evidence>
<keyword evidence="7" id="KW-1133">Transmembrane helix</keyword>
<reference evidence="9 10" key="1">
    <citation type="submission" date="2018-04" db="EMBL/GenBank/DDBJ databases">
        <title>Halococcoides cellulosivorans gen. nov., sp. nov., an extremely halophilic cellulose-utilizing haloarchaeon from hypersaline lakes.</title>
        <authorList>
            <person name="Sorokin D.Y."/>
            <person name="Toshchakov S.V."/>
            <person name="Samarov N.I."/>
            <person name="Korzhenkov A."/>
            <person name="Kublanov I.V."/>
        </authorList>
    </citation>
    <scope>NUCLEOTIDE SEQUENCE [LARGE SCALE GENOMIC DNA]</scope>
    <source>
        <strain evidence="9 10">HArcel1</strain>
    </source>
</reference>
<dbReference type="AlphaFoldDB" id="A0A2R4WZ69"/>
<evidence type="ECO:0000259" key="8">
    <source>
        <dbReference type="PROSITE" id="PS50109"/>
    </source>
</evidence>
<dbReference type="KEGG" id="harc:HARCEL1_03450"/>
<dbReference type="EC" id="2.7.13.3" evidence="2"/>
<feature type="transmembrane region" description="Helical" evidence="7">
    <location>
        <begin position="20"/>
        <end position="40"/>
    </location>
</feature>
<dbReference type="GO" id="GO:0004673">
    <property type="term" value="F:protein histidine kinase activity"/>
    <property type="evidence" value="ECO:0007669"/>
    <property type="project" value="UniProtKB-EC"/>
</dbReference>
<organism evidence="9 10">
    <name type="scientific">Halococcoides cellulosivorans</name>
    <dbReference type="NCBI Taxonomy" id="1679096"/>
    <lineage>
        <taxon>Archaea</taxon>
        <taxon>Methanobacteriati</taxon>
        <taxon>Methanobacteriota</taxon>
        <taxon>Stenosarchaea group</taxon>
        <taxon>Halobacteria</taxon>
        <taxon>Halobacteriales</taxon>
        <taxon>Haloarculaceae</taxon>
        <taxon>Halococcoides</taxon>
    </lineage>
</organism>
<feature type="transmembrane region" description="Helical" evidence="7">
    <location>
        <begin position="83"/>
        <end position="105"/>
    </location>
</feature>
<dbReference type="PRINTS" id="PR00344">
    <property type="entry name" value="BCTRLSENSOR"/>
</dbReference>
<keyword evidence="5 9" id="KW-0418">Kinase</keyword>
<evidence type="ECO:0000256" key="7">
    <source>
        <dbReference type="SAM" id="Phobius"/>
    </source>
</evidence>
<gene>
    <name evidence="9" type="ORF">HARCEL1_03450</name>
</gene>
<dbReference type="PROSITE" id="PS50109">
    <property type="entry name" value="HIS_KIN"/>
    <property type="match status" value="1"/>
</dbReference>
<dbReference type="SMART" id="SM00387">
    <property type="entry name" value="HATPase_c"/>
    <property type="match status" value="1"/>
</dbReference>
<keyword evidence="7" id="KW-0472">Membrane</keyword>
<keyword evidence="3" id="KW-0808">Transferase</keyword>
<feature type="transmembrane region" description="Helical" evidence="7">
    <location>
        <begin position="117"/>
        <end position="137"/>
    </location>
</feature>
<dbReference type="InterPro" id="IPR004358">
    <property type="entry name" value="Sig_transdc_His_kin-like_C"/>
</dbReference>
<evidence type="ECO:0000313" key="10">
    <source>
        <dbReference type="Proteomes" id="UP000244727"/>
    </source>
</evidence>
<evidence type="ECO:0000256" key="6">
    <source>
        <dbReference type="ARBA" id="ARBA00022840"/>
    </source>
</evidence>
<sequence>MLEGVSERVRAVPPIAVRGAFGAVIALVALELGLAIAIRLGALDGALALVLGGLVPLALAALQVVGAITVVTGAFDARETVTLGAWYLGGLVVALAVALAAVVRLGVGPVAGLGHPIVLGNMTGGALGGLFVGLYAVRSQRRAADLATERARLASEHEQLVLLNRIVRHDVANHLQVIAGVADHLDGRVDPEAESAVARLQRTTDDAIELTDRMRKFVDVFAGDADRDRRAIDLGRVLSTQVENSRDVFPHAEIRLGPYPDVDVWADELLSTIYHNLITNAIKHNDGDPTVEISGSVTDDRVRVRIADDGPGVEPGRMEGLLDREFAPEESGEGVGLYLVATLVAHYDGDVWVERNDPRGSVFVVELPVADAINRGDEASVAERSPTNGT</sequence>
<feature type="domain" description="Histidine kinase" evidence="8">
    <location>
        <begin position="166"/>
        <end position="371"/>
    </location>
</feature>
<dbReference type="InterPro" id="IPR036890">
    <property type="entry name" value="HATPase_C_sf"/>
</dbReference>
<proteinExistence type="predicted"/>
<keyword evidence="6" id="KW-0067">ATP-binding</keyword>
<evidence type="ECO:0000256" key="5">
    <source>
        <dbReference type="ARBA" id="ARBA00022777"/>
    </source>
</evidence>
<accession>A0A2R4WZ69</accession>
<evidence type="ECO:0000256" key="1">
    <source>
        <dbReference type="ARBA" id="ARBA00000085"/>
    </source>
</evidence>
<name>A0A2R4WZ69_9EURY</name>
<dbReference type="PANTHER" id="PTHR44936:SF10">
    <property type="entry name" value="SENSOR PROTEIN RSTB"/>
    <property type="match status" value="1"/>
</dbReference>
<keyword evidence="4" id="KW-0547">Nucleotide-binding</keyword>
<dbReference type="CDD" id="cd00075">
    <property type="entry name" value="HATPase"/>
    <property type="match status" value="1"/>
</dbReference>
<dbReference type="InterPro" id="IPR050980">
    <property type="entry name" value="2C_sensor_his_kinase"/>
</dbReference>
<dbReference type="SUPFAM" id="SSF55874">
    <property type="entry name" value="ATPase domain of HSP90 chaperone/DNA topoisomerase II/histidine kinase"/>
    <property type="match status" value="1"/>
</dbReference>
<dbReference type="EMBL" id="CP028858">
    <property type="protein sequence ID" value="AWB26837.1"/>
    <property type="molecule type" value="Genomic_DNA"/>
</dbReference>
<protein>
    <recommendedName>
        <fullName evidence="2">histidine kinase</fullName>
        <ecNumber evidence="2">2.7.13.3</ecNumber>
    </recommendedName>
</protein>
<dbReference type="InterPro" id="IPR005467">
    <property type="entry name" value="His_kinase_dom"/>
</dbReference>
<dbReference type="Gene3D" id="3.30.565.10">
    <property type="entry name" value="Histidine kinase-like ATPase, C-terminal domain"/>
    <property type="match status" value="1"/>
</dbReference>